<keyword evidence="2" id="KW-1133">Transmembrane helix</keyword>
<keyword evidence="2" id="KW-0812">Transmembrane</keyword>
<dbReference type="RefSeq" id="WP_263414794.1">
    <property type="nucleotide sequence ID" value="NZ_BAABBH010000001.1"/>
</dbReference>
<accession>A0ABW9KMK5</accession>
<keyword evidence="2" id="KW-0472">Membrane</keyword>
<dbReference type="Proteomes" id="UP001634747">
    <property type="component" value="Unassembled WGS sequence"/>
</dbReference>
<protein>
    <submittedName>
        <fullName evidence="3">Uncharacterized protein</fullName>
    </submittedName>
</protein>
<evidence type="ECO:0000256" key="1">
    <source>
        <dbReference type="SAM" id="MobiDB-lite"/>
    </source>
</evidence>
<reference evidence="3 4" key="1">
    <citation type="submission" date="2024-12" db="EMBL/GenBank/DDBJ databases">
        <authorList>
            <person name="Lee Y."/>
        </authorList>
    </citation>
    <scope>NUCLEOTIDE SEQUENCE [LARGE SCALE GENOMIC DNA]</scope>
    <source>
        <strain evidence="3 4">03SUJ4</strain>
    </source>
</reference>
<comment type="caution">
    <text evidence="3">The sequence shown here is derived from an EMBL/GenBank/DDBJ whole genome shotgun (WGS) entry which is preliminary data.</text>
</comment>
<name>A0ABW9KMK5_9BACT</name>
<dbReference type="EMBL" id="JBJYXY010000001">
    <property type="protein sequence ID" value="MFN2977030.1"/>
    <property type="molecule type" value="Genomic_DNA"/>
</dbReference>
<gene>
    <name evidence="3" type="ORF">ACK2TP_14760</name>
</gene>
<keyword evidence="4" id="KW-1185">Reference proteome</keyword>
<evidence type="ECO:0000256" key="2">
    <source>
        <dbReference type="SAM" id="Phobius"/>
    </source>
</evidence>
<evidence type="ECO:0000313" key="3">
    <source>
        <dbReference type="EMBL" id="MFN2977030.1"/>
    </source>
</evidence>
<feature type="region of interest" description="Disordered" evidence="1">
    <location>
        <begin position="33"/>
        <end position="60"/>
    </location>
</feature>
<organism evidence="3 4">
    <name type="scientific">Terriglobus aquaticus</name>
    <dbReference type="NCBI Taxonomy" id="940139"/>
    <lineage>
        <taxon>Bacteria</taxon>
        <taxon>Pseudomonadati</taxon>
        <taxon>Acidobacteriota</taxon>
        <taxon>Terriglobia</taxon>
        <taxon>Terriglobales</taxon>
        <taxon>Acidobacteriaceae</taxon>
        <taxon>Terriglobus</taxon>
    </lineage>
</organism>
<evidence type="ECO:0000313" key="4">
    <source>
        <dbReference type="Proteomes" id="UP001634747"/>
    </source>
</evidence>
<feature type="compositionally biased region" description="Polar residues" evidence="1">
    <location>
        <begin position="33"/>
        <end position="42"/>
    </location>
</feature>
<sequence>MFAVIGILGGILLLVAVIGIFYFAGNRGRRADSANQQQSAAGRQSEVPYTPTRTEGRGDL</sequence>
<feature type="transmembrane region" description="Helical" evidence="2">
    <location>
        <begin position="6"/>
        <end position="24"/>
    </location>
</feature>
<proteinExistence type="predicted"/>